<dbReference type="AlphaFoldDB" id="A0A643CB88"/>
<accession>A0A643CB88</accession>
<evidence type="ECO:0000256" key="1">
    <source>
        <dbReference type="SAM" id="MobiDB-lite"/>
    </source>
</evidence>
<dbReference type="OrthoDB" id="9973183at2759"/>
<dbReference type="EMBL" id="SGJD01001972">
    <property type="protein sequence ID" value="KAB0397489.1"/>
    <property type="molecule type" value="Genomic_DNA"/>
</dbReference>
<sequence length="147" mass="15659">RPPLWRFPEALGTDLALPSSACPARLALQDKPALPPLARPLAELPLHEGPHKASAGTSESPAGAGPCPLLVPAGLSGSEGCVGQTSEEEARAVGRHPVGPELEEIRKCGMKNFRNIQVDEANLLTWQGLIVPVSIEHLHFLPDYSLR</sequence>
<gene>
    <name evidence="2" type="ORF">E2I00_016164</name>
</gene>
<proteinExistence type="predicted"/>
<organism evidence="2 3">
    <name type="scientific">Balaenoptera physalus</name>
    <name type="common">Fin whale</name>
    <name type="synonym">Balaena physalus</name>
    <dbReference type="NCBI Taxonomy" id="9770"/>
    <lineage>
        <taxon>Eukaryota</taxon>
        <taxon>Metazoa</taxon>
        <taxon>Chordata</taxon>
        <taxon>Craniata</taxon>
        <taxon>Vertebrata</taxon>
        <taxon>Euteleostomi</taxon>
        <taxon>Mammalia</taxon>
        <taxon>Eutheria</taxon>
        <taxon>Laurasiatheria</taxon>
        <taxon>Artiodactyla</taxon>
        <taxon>Whippomorpha</taxon>
        <taxon>Cetacea</taxon>
        <taxon>Mysticeti</taxon>
        <taxon>Balaenopteridae</taxon>
        <taxon>Balaenoptera</taxon>
    </lineage>
</organism>
<evidence type="ECO:0000313" key="2">
    <source>
        <dbReference type="EMBL" id="KAB0397489.1"/>
    </source>
</evidence>
<dbReference type="Proteomes" id="UP000437017">
    <property type="component" value="Unassembled WGS sequence"/>
</dbReference>
<feature type="non-terminal residue" evidence="2">
    <location>
        <position position="1"/>
    </location>
</feature>
<name>A0A643CB88_BALPH</name>
<protein>
    <submittedName>
        <fullName evidence="2">Uncharacterized protein</fullName>
    </submittedName>
</protein>
<keyword evidence="3" id="KW-1185">Reference proteome</keyword>
<comment type="caution">
    <text evidence="2">The sequence shown here is derived from an EMBL/GenBank/DDBJ whole genome shotgun (WGS) entry which is preliminary data.</text>
</comment>
<evidence type="ECO:0000313" key="3">
    <source>
        <dbReference type="Proteomes" id="UP000437017"/>
    </source>
</evidence>
<feature type="region of interest" description="Disordered" evidence="1">
    <location>
        <begin position="39"/>
        <end position="98"/>
    </location>
</feature>
<reference evidence="2 3" key="1">
    <citation type="journal article" date="2019" name="PLoS ONE">
        <title>Genomic analyses reveal an absence of contemporary introgressive admixture between fin whales and blue whales, despite known hybrids.</title>
        <authorList>
            <person name="Westbury M.V."/>
            <person name="Petersen B."/>
            <person name="Lorenzen E.D."/>
        </authorList>
    </citation>
    <scope>NUCLEOTIDE SEQUENCE [LARGE SCALE GENOMIC DNA]</scope>
    <source>
        <strain evidence="2">FinWhale-01</strain>
    </source>
</reference>